<dbReference type="InterPro" id="IPR012337">
    <property type="entry name" value="RNaseH-like_sf"/>
</dbReference>
<evidence type="ECO:0000256" key="1">
    <source>
        <dbReference type="ARBA" id="ARBA00004123"/>
    </source>
</evidence>
<proteinExistence type="inferred from homology"/>
<evidence type="ECO:0000256" key="2">
    <source>
        <dbReference type="ARBA" id="ARBA00010489"/>
    </source>
</evidence>
<dbReference type="GO" id="GO:0003676">
    <property type="term" value="F:nucleic acid binding"/>
    <property type="evidence" value="ECO:0007669"/>
    <property type="project" value="InterPro"/>
</dbReference>
<dbReference type="InterPro" id="IPR037431">
    <property type="entry name" value="REX4_DEDDh_dom"/>
</dbReference>
<accession>A0A2G2VA68</accession>
<dbReference type="Pfam" id="PF00929">
    <property type="entry name" value="RNase_T"/>
    <property type="match status" value="1"/>
</dbReference>
<dbReference type="PANTHER" id="PTHR12801:SF122">
    <property type="entry name" value="RNA EXONUCLEASE 4"/>
    <property type="match status" value="1"/>
</dbReference>
<keyword evidence="10" id="KW-1185">Reference proteome</keyword>
<evidence type="ECO:0000313" key="10">
    <source>
        <dbReference type="Proteomes" id="UP000224567"/>
    </source>
</evidence>
<dbReference type="OrthoDB" id="8191639at2759"/>
<evidence type="ECO:0000256" key="7">
    <source>
        <dbReference type="ARBA" id="ARBA00023242"/>
    </source>
</evidence>
<dbReference type="InterPro" id="IPR036397">
    <property type="entry name" value="RNaseH_sf"/>
</dbReference>
<dbReference type="SMART" id="SM00479">
    <property type="entry name" value="EXOIII"/>
    <property type="match status" value="1"/>
</dbReference>
<comment type="caution">
    <text evidence="9">The sequence shown here is derived from an EMBL/GenBank/DDBJ whole genome shotgun (WGS) entry which is preliminary data.</text>
</comment>
<feature type="domain" description="Exonuclease" evidence="8">
    <location>
        <begin position="85"/>
        <end position="259"/>
    </location>
</feature>
<evidence type="ECO:0000313" key="9">
    <source>
        <dbReference type="EMBL" id="PHT29866.1"/>
    </source>
</evidence>
<reference evidence="10" key="2">
    <citation type="journal article" date="2017" name="J. Anim. Genet.">
        <title>Multiple reference genome sequences of hot pepper reveal the massive evolution of plant disease resistance genes by retroduplication.</title>
        <authorList>
            <person name="Kim S."/>
            <person name="Park J."/>
            <person name="Yeom S.-I."/>
            <person name="Kim Y.-M."/>
            <person name="Seo E."/>
            <person name="Kim K.-T."/>
            <person name="Kim M.-S."/>
            <person name="Lee J.M."/>
            <person name="Cheong K."/>
            <person name="Shin H.-S."/>
            <person name="Kim S.-B."/>
            <person name="Han K."/>
            <person name="Lee J."/>
            <person name="Park M."/>
            <person name="Lee H.-A."/>
            <person name="Lee H.-Y."/>
            <person name="Lee Y."/>
            <person name="Oh S."/>
            <person name="Lee J.H."/>
            <person name="Choi E."/>
            <person name="Choi E."/>
            <person name="Lee S.E."/>
            <person name="Jeon J."/>
            <person name="Kim H."/>
            <person name="Choi G."/>
            <person name="Song H."/>
            <person name="Lee J."/>
            <person name="Lee S.-C."/>
            <person name="Kwon J.-K."/>
            <person name="Lee H.-Y."/>
            <person name="Koo N."/>
            <person name="Hong Y."/>
            <person name="Kim R.W."/>
            <person name="Kang W.-H."/>
            <person name="Huh J.H."/>
            <person name="Kang B.-C."/>
            <person name="Yang T.-J."/>
            <person name="Lee Y.-H."/>
            <person name="Bennetzen J.L."/>
            <person name="Choi D."/>
        </authorList>
    </citation>
    <scope>NUCLEOTIDE SEQUENCE [LARGE SCALE GENOMIC DNA]</scope>
    <source>
        <strain evidence="10">cv. PBC81</strain>
    </source>
</reference>
<dbReference type="GO" id="GO:0005634">
    <property type="term" value="C:nucleus"/>
    <property type="evidence" value="ECO:0007669"/>
    <property type="project" value="UniProtKB-SubCell"/>
</dbReference>
<evidence type="ECO:0000256" key="3">
    <source>
        <dbReference type="ARBA" id="ARBA00016937"/>
    </source>
</evidence>
<organism evidence="9 10">
    <name type="scientific">Capsicum baccatum</name>
    <name type="common">Peruvian pepper</name>
    <dbReference type="NCBI Taxonomy" id="33114"/>
    <lineage>
        <taxon>Eukaryota</taxon>
        <taxon>Viridiplantae</taxon>
        <taxon>Streptophyta</taxon>
        <taxon>Embryophyta</taxon>
        <taxon>Tracheophyta</taxon>
        <taxon>Spermatophyta</taxon>
        <taxon>Magnoliopsida</taxon>
        <taxon>eudicotyledons</taxon>
        <taxon>Gunneridae</taxon>
        <taxon>Pentapetalae</taxon>
        <taxon>asterids</taxon>
        <taxon>lamiids</taxon>
        <taxon>Solanales</taxon>
        <taxon>Solanaceae</taxon>
        <taxon>Solanoideae</taxon>
        <taxon>Capsiceae</taxon>
        <taxon>Capsicum</taxon>
    </lineage>
</organism>
<dbReference type="CDD" id="cd06144">
    <property type="entry name" value="REX4_like"/>
    <property type="match status" value="1"/>
</dbReference>
<dbReference type="SUPFAM" id="SSF53098">
    <property type="entry name" value="Ribonuclease H-like"/>
    <property type="match status" value="1"/>
</dbReference>
<keyword evidence="6" id="KW-0269">Exonuclease</keyword>
<comment type="subcellular location">
    <subcellularLocation>
        <location evidence="1">Nucleus</location>
    </subcellularLocation>
</comment>
<dbReference type="FunFam" id="3.30.420.10:FF:000064">
    <property type="entry name" value="RNA exonuclease 4"/>
    <property type="match status" value="1"/>
</dbReference>
<evidence type="ECO:0000256" key="5">
    <source>
        <dbReference type="ARBA" id="ARBA00022801"/>
    </source>
</evidence>
<keyword evidence="5" id="KW-0378">Hydrolase</keyword>
<evidence type="ECO:0000256" key="6">
    <source>
        <dbReference type="ARBA" id="ARBA00022839"/>
    </source>
</evidence>
<dbReference type="Proteomes" id="UP000224567">
    <property type="component" value="Unassembled WGS sequence"/>
</dbReference>
<evidence type="ECO:0000259" key="8">
    <source>
        <dbReference type="SMART" id="SM00479"/>
    </source>
</evidence>
<protein>
    <recommendedName>
        <fullName evidence="3">RNA exonuclease 4</fullName>
    </recommendedName>
</protein>
<dbReference type="Gene3D" id="3.30.420.10">
    <property type="entry name" value="Ribonuclease H-like superfamily/Ribonuclease H"/>
    <property type="match status" value="1"/>
</dbReference>
<reference evidence="9 10" key="1">
    <citation type="journal article" date="2017" name="Genome Biol.">
        <title>New reference genome sequences of hot pepper reveal the massive evolution of plant disease-resistance genes by retroduplication.</title>
        <authorList>
            <person name="Kim S."/>
            <person name="Park J."/>
            <person name="Yeom S.I."/>
            <person name="Kim Y.M."/>
            <person name="Seo E."/>
            <person name="Kim K.T."/>
            <person name="Kim M.S."/>
            <person name="Lee J.M."/>
            <person name="Cheong K."/>
            <person name="Shin H.S."/>
            <person name="Kim S.B."/>
            <person name="Han K."/>
            <person name="Lee J."/>
            <person name="Park M."/>
            <person name="Lee H.A."/>
            <person name="Lee H.Y."/>
            <person name="Lee Y."/>
            <person name="Oh S."/>
            <person name="Lee J.H."/>
            <person name="Choi E."/>
            <person name="Choi E."/>
            <person name="Lee S.E."/>
            <person name="Jeon J."/>
            <person name="Kim H."/>
            <person name="Choi G."/>
            <person name="Song H."/>
            <person name="Lee J."/>
            <person name="Lee S.C."/>
            <person name="Kwon J.K."/>
            <person name="Lee H.Y."/>
            <person name="Koo N."/>
            <person name="Hong Y."/>
            <person name="Kim R.W."/>
            <person name="Kang W.H."/>
            <person name="Huh J.H."/>
            <person name="Kang B.C."/>
            <person name="Yang T.J."/>
            <person name="Lee Y.H."/>
            <person name="Bennetzen J.L."/>
            <person name="Choi D."/>
        </authorList>
    </citation>
    <scope>NUCLEOTIDE SEQUENCE [LARGE SCALE GENOMIC DNA]</scope>
    <source>
        <strain evidence="10">cv. PBC81</strain>
    </source>
</reference>
<sequence length="393" mass="45202">MIQGDGEIEKDVSKCIGVGPLPKADCEKVFKERGCDICLTILASRNALRAHRESCQLSRSNNGLIYRMARLGIQDDLRIENSHGRVVALSCKMVGGGSDGSLDLCARVCLIDQHERILFHSYVAPNLPITNYRYETTGIRQEHLRDAVPLKQVSKKIQDYLCNGEPLWQIRSRSGRARILVGHSLDHDLKCLELEYPTIMIRDTAKYPPLMKTSKLSNSLKYLTKAYLGYEIQTGIQDPYEDCVATMRLYMRMKSQAHRREDYPLANDPQNRNNFGAWRQKLNTNHDSEQVQPDLWTATADAKDYIEKLYNHYADLFDLAIPTNITPTVAPHPPEEPSFSKRPAHSGFSDSFYDLNCWISVDERTYTSTYREELKYYLRTAQEDRRRRINTLD</sequence>
<keyword evidence="7" id="KW-0539">Nucleus</keyword>
<comment type="similarity">
    <text evidence="2">Belongs to the REXO4 family.</text>
</comment>
<dbReference type="GO" id="GO:0006364">
    <property type="term" value="P:rRNA processing"/>
    <property type="evidence" value="ECO:0007669"/>
    <property type="project" value="InterPro"/>
</dbReference>
<dbReference type="EMBL" id="MLFT02000077">
    <property type="protein sequence ID" value="PHT29866.1"/>
    <property type="molecule type" value="Genomic_DNA"/>
</dbReference>
<dbReference type="InterPro" id="IPR047021">
    <property type="entry name" value="REXO1/3/4-like"/>
</dbReference>
<dbReference type="AlphaFoldDB" id="A0A2G2VA68"/>
<name>A0A2G2VA68_CAPBA</name>
<dbReference type="STRING" id="33114.A0A2G2VA68"/>
<evidence type="ECO:0000256" key="4">
    <source>
        <dbReference type="ARBA" id="ARBA00022722"/>
    </source>
</evidence>
<gene>
    <name evidence="9" type="ORF">CQW23_30537</name>
</gene>
<dbReference type="InterPro" id="IPR013520">
    <property type="entry name" value="Ribonucl_H"/>
</dbReference>
<keyword evidence="4" id="KW-0540">Nuclease</keyword>
<dbReference type="PANTHER" id="PTHR12801">
    <property type="entry name" value="RNA EXONUCLEASE REXO1 / RECO3 FAMILY MEMBER-RELATED"/>
    <property type="match status" value="1"/>
</dbReference>
<dbReference type="GO" id="GO:0008408">
    <property type="term" value="F:3'-5' exonuclease activity"/>
    <property type="evidence" value="ECO:0007669"/>
    <property type="project" value="InterPro"/>
</dbReference>